<evidence type="ECO:0000256" key="10">
    <source>
        <dbReference type="ARBA" id="ARBA00022630"/>
    </source>
</evidence>
<evidence type="ECO:0000256" key="12">
    <source>
        <dbReference type="ARBA" id="ARBA00022857"/>
    </source>
</evidence>
<dbReference type="GO" id="GO:0005829">
    <property type="term" value="C:cytosol"/>
    <property type="evidence" value="ECO:0007669"/>
    <property type="project" value="TreeGrafter"/>
</dbReference>
<dbReference type="Pfam" id="PF02873">
    <property type="entry name" value="MurB_C"/>
    <property type="match status" value="1"/>
</dbReference>
<dbReference type="RefSeq" id="WP_075433116.1">
    <property type="nucleotide sequence ID" value="NZ_CP013259.1"/>
</dbReference>
<evidence type="ECO:0000313" key="23">
    <source>
        <dbReference type="Proteomes" id="UP000093070"/>
    </source>
</evidence>
<comment type="similarity">
    <text evidence="5 20">Belongs to the MurB family.</text>
</comment>
<protein>
    <recommendedName>
        <fullName evidence="7 20">UDP-N-acetylenolpyruvoylglucosamine reductase</fullName>
        <ecNumber evidence="6 20">1.3.1.98</ecNumber>
    </recommendedName>
    <alternativeName>
        <fullName evidence="18 20">UDP-N-acetylmuramate dehydrogenase</fullName>
    </alternativeName>
</protein>
<feature type="active site" evidence="20">
    <location>
        <position position="166"/>
    </location>
</feature>
<feature type="domain" description="FAD-binding PCMH-type" evidence="21">
    <location>
        <begin position="20"/>
        <end position="190"/>
    </location>
</feature>
<dbReference type="STRING" id="118101.ATN01_00230"/>
<keyword evidence="9 20" id="KW-0132">Cell division</keyword>
<keyword evidence="14 20" id="KW-0573">Peptidoglycan synthesis</keyword>
<gene>
    <name evidence="20 22" type="primary">murB</name>
    <name evidence="22" type="ORF">ATN01_00230</name>
</gene>
<keyword evidence="10 20" id="KW-0285">Flavoprotein</keyword>
<dbReference type="UniPathway" id="UPA00219"/>
<dbReference type="GO" id="GO:0071949">
    <property type="term" value="F:FAD binding"/>
    <property type="evidence" value="ECO:0007669"/>
    <property type="project" value="InterPro"/>
</dbReference>
<dbReference type="GO" id="GO:0051301">
    <property type="term" value="P:cell division"/>
    <property type="evidence" value="ECO:0007669"/>
    <property type="project" value="UniProtKB-KW"/>
</dbReference>
<dbReference type="InterPro" id="IPR016169">
    <property type="entry name" value="FAD-bd_PCMH_sub2"/>
</dbReference>
<dbReference type="GO" id="GO:0071555">
    <property type="term" value="P:cell wall organization"/>
    <property type="evidence" value="ECO:0007669"/>
    <property type="project" value="UniProtKB-KW"/>
</dbReference>
<keyword evidence="15 20" id="KW-0560">Oxidoreductase</keyword>
<dbReference type="SUPFAM" id="SSF56176">
    <property type="entry name" value="FAD-binding/transporter-associated domain-like"/>
    <property type="match status" value="1"/>
</dbReference>
<evidence type="ECO:0000256" key="16">
    <source>
        <dbReference type="ARBA" id="ARBA00023306"/>
    </source>
</evidence>
<name>A0A1B2H8A0_BUCDN</name>
<keyword evidence="16 20" id="KW-0131">Cell cycle</keyword>
<evidence type="ECO:0000256" key="9">
    <source>
        <dbReference type="ARBA" id="ARBA00022618"/>
    </source>
</evidence>
<proteinExistence type="inferred from homology"/>
<evidence type="ECO:0000256" key="15">
    <source>
        <dbReference type="ARBA" id="ARBA00023002"/>
    </source>
</evidence>
<evidence type="ECO:0000256" key="6">
    <source>
        <dbReference type="ARBA" id="ARBA00012518"/>
    </source>
</evidence>
<dbReference type="NCBIfam" id="TIGR00179">
    <property type="entry name" value="murB"/>
    <property type="match status" value="1"/>
</dbReference>
<accession>A0A1B2H8A0</accession>
<dbReference type="EC" id="1.3.1.98" evidence="6 20"/>
<dbReference type="Gene3D" id="3.90.78.10">
    <property type="entry name" value="UDP-N-acetylenolpyruvoylglucosamine reductase, C-terminal domain"/>
    <property type="match status" value="1"/>
</dbReference>
<comment type="subcellular location">
    <subcellularLocation>
        <location evidence="3 20">Cytoplasm</location>
    </subcellularLocation>
</comment>
<dbReference type="HAMAP" id="MF_00037">
    <property type="entry name" value="MurB"/>
    <property type="match status" value="1"/>
</dbReference>
<keyword evidence="12 20" id="KW-0521">NADP</keyword>
<dbReference type="InterPro" id="IPR011601">
    <property type="entry name" value="MurB_C"/>
</dbReference>
<evidence type="ECO:0000313" key="22">
    <source>
        <dbReference type="EMBL" id="ANZ22296.1"/>
    </source>
</evidence>
<organism evidence="22 23">
    <name type="scientific">Buchnera aphidicola subsp. Diuraphis noxia</name>
    <dbReference type="NCBI Taxonomy" id="118101"/>
    <lineage>
        <taxon>Bacteria</taxon>
        <taxon>Pseudomonadati</taxon>
        <taxon>Pseudomonadota</taxon>
        <taxon>Gammaproteobacteria</taxon>
        <taxon>Enterobacterales</taxon>
        <taxon>Erwiniaceae</taxon>
        <taxon>Buchnera</taxon>
    </lineage>
</organism>
<evidence type="ECO:0000256" key="20">
    <source>
        <dbReference type="HAMAP-Rule" id="MF_00037"/>
    </source>
</evidence>
<dbReference type="PANTHER" id="PTHR21071">
    <property type="entry name" value="UDP-N-ACETYLENOLPYRUVOYLGLUCOSAMINE REDUCTASE"/>
    <property type="match status" value="1"/>
</dbReference>
<evidence type="ECO:0000256" key="4">
    <source>
        <dbReference type="ARBA" id="ARBA00004752"/>
    </source>
</evidence>
<evidence type="ECO:0000256" key="8">
    <source>
        <dbReference type="ARBA" id="ARBA00022490"/>
    </source>
</evidence>
<evidence type="ECO:0000256" key="19">
    <source>
        <dbReference type="ARBA" id="ARBA00048914"/>
    </source>
</evidence>
<evidence type="ECO:0000256" key="3">
    <source>
        <dbReference type="ARBA" id="ARBA00004496"/>
    </source>
</evidence>
<dbReference type="OrthoDB" id="9804753at2"/>
<dbReference type="EMBL" id="CP013259">
    <property type="protein sequence ID" value="ANZ22296.1"/>
    <property type="molecule type" value="Genomic_DNA"/>
</dbReference>
<dbReference type="InterPro" id="IPR003170">
    <property type="entry name" value="MurB"/>
</dbReference>
<dbReference type="Gene3D" id="3.30.43.10">
    <property type="entry name" value="Uridine Diphospho-n-acetylenolpyruvylglucosamine Reductase, domain 2"/>
    <property type="match status" value="1"/>
</dbReference>
<dbReference type="GO" id="GO:0008360">
    <property type="term" value="P:regulation of cell shape"/>
    <property type="evidence" value="ECO:0007669"/>
    <property type="project" value="UniProtKB-KW"/>
</dbReference>
<evidence type="ECO:0000256" key="14">
    <source>
        <dbReference type="ARBA" id="ARBA00022984"/>
    </source>
</evidence>
<evidence type="ECO:0000256" key="1">
    <source>
        <dbReference type="ARBA" id="ARBA00001974"/>
    </source>
</evidence>
<comment type="cofactor">
    <cofactor evidence="1 20">
        <name>FAD</name>
        <dbReference type="ChEBI" id="CHEBI:57692"/>
    </cofactor>
</comment>
<dbReference type="InterPro" id="IPR016166">
    <property type="entry name" value="FAD-bd_PCMH"/>
</dbReference>
<dbReference type="AlphaFoldDB" id="A0A1B2H8A0"/>
<dbReference type="SUPFAM" id="SSF56194">
    <property type="entry name" value="Uridine diphospho-N-Acetylenolpyruvylglucosamine reductase, MurB, C-terminal domain"/>
    <property type="match status" value="1"/>
</dbReference>
<feature type="active site" description="Proton donor" evidence="20">
    <location>
        <position position="236"/>
    </location>
</feature>
<keyword evidence="17 20" id="KW-0961">Cell wall biogenesis/degradation</keyword>
<dbReference type="Gene3D" id="3.30.465.10">
    <property type="match status" value="1"/>
</dbReference>
<dbReference type="GO" id="GO:0009252">
    <property type="term" value="P:peptidoglycan biosynthetic process"/>
    <property type="evidence" value="ECO:0007669"/>
    <property type="project" value="UniProtKB-UniRule"/>
</dbReference>
<evidence type="ECO:0000256" key="17">
    <source>
        <dbReference type="ARBA" id="ARBA00023316"/>
    </source>
</evidence>
<dbReference type="InterPro" id="IPR006094">
    <property type="entry name" value="Oxid_FAD_bind_N"/>
</dbReference>
<dbReference type="Pfam" id="PF01565">
    <property type="entry name" value="FAD_binding_4"/>
    <property type="match status" value="1"/>
</dbReference>
<dbReference type="InterPro" id="IPR016167">
    <property type="entry name" value="FAD-bd_PCMH_sub1"/>
</dbReference>
<evidence type="ECO:0000256" key="13">
    <source>
        <dbReference type="ARBA" id="ARBA00022960"/>
    </source>
</evidence>
<comment type="pathway">
    <text evidence="4 20">Cell wall biogenesis; peptidoglycan biosynthesis.</text>
</comment>
<dbReference type="InterPro" id="IPR036635">
    <property type="entry name" value="MurB_C_sf"/>
</dbReference>
<sequence>MYNKKYSYNISLKNLNTFGINVTAKKIIFVKTISRLIKTINNCKLFKIPYLILGEGSNVLFLEHYKGIVIFNRIKGITITENNNFWMIHVSSGEKWHNVVKYTLNFGIFGLENMALIPGRIGAAAIQNIGAYGLEFKDICSYVDVLFFKNNDTKRIDVNSCKFSYRSSVFKYEYNYDYAIIAVGIKLSKIWNPVIFPILKNYTTLQDITPYKIFNIICKIRIKKLPDPKKIGNAGSFFKNPIITKKQAYPLISLYKIPHYPQINGLIKISGGWLIEHYNFKNIQIGDAAIHKTQKLILINKKNATSKEVIKLARIIQTCILKKFNIFLEPEIDFIGSTRKIKLKLNSRINLLKLMNK</sequence>
<keyword evidence="11 20" id="KW-0274">FAD</keyword>
<dbReference type="Proteomes" id="UP000093070">
    <property type="component" value="Chromosome"/>
</dbReference>
<evidence type="ECO:0000259" key="21">
    <source>
        <dbReference type="PROSITE" id="PS51387"/>
    </source>
</evidence>
<evidence type="ECO:0000256" key="18">
    <source>
        <dbReference type="ARBA" id="ARBA00031026"/>
    </source>
</evidence>
<comment type="catalytic activity">
    <reaction evidence="19 20">
        <text>UDP-N-acetyl-alpha-D-muramate + NADP(+) = UDP-N-acetyl-3-O-(1-carboxyvinyl)-alpha-D-glucosamine + NADPH + H(+)</text>
        <dbReference type="Rhea" id="RHEA:12248"/>
        <dbReference type="ChEBI" id="CHEBI:15378"/>
        <dbReference type="ChEBI" id="CHEBI:57783"/>
        <dbReference type="ChEBI" id="CHEBI:58349"/>
        <dbReference type="ChEBI" id="CHEBI:68483"/>
        <dbReference type="ChEBI" id="CHEBI:70757"/>
        <dbReference type="EC" id="1.3.1.98"/>
    </reaction>
</comment>
<comment type="function">
    <text evidence="2 20">Cell wall formation.</text>
</comment>
<evidence type="ECO:0000256" key="5">
    <source>
        <dbReference type="ARBA" id="ARBA00010485"/>
    </source>
</evidence>
<dbReference type="PANTHER" id="PTHR21071:SF4">
    <property type="entry name" value="UDP-N-ACETYLENOLPYRUVOYLGLUCOSAMINE REDUCTASE"/>
    <property type="match status" value="1"/>
</dbReference>
<dbReference type="PROSITE" id="PS51387">
    <property type="entry name" value="FAD_PCMH"/>
    <property type="match status" value="1"/>
</dbReference>
<dbReference type="GO" id="GO:0008762">
    <property type="term" value="F:UDP-N-acetylmuramate dehydrogenase activity"/>
    <property type="evidence" value="ECO:0007669"/>
    <property type="project" value="UniProtKB-UniRule"/>
</dbReference>
<evidence type="ECO:0000256" key="11">
    <source>
        <dbReference type="ARBA" id="ARBA00022827"/>
    </source>
</evidence>
<reference evidence="22 23" key="1">
    <citation type="submission" date="2015-11" db="EMBL/GenBank/DDBJ databases">
        <title>The complete genome of Buchnera aphidicola from Diuraphis noxia biotype SAM.</title>
        <authorList>
            <person name="Burger N.F.V."/>
            <person name="Oberholster A.-M."/>
        </authorList>
    </citation>
    <scope>NUCLEOTIDE SEQUENCE [LARGE SCALE GENOMIC DNA]</scope>
    <source>
        <strain evidence="22">SAM</strain>
    </source>
</reference>
<evidence type="ECO:0000256" key="2">
    <source>
        <dbReference type="ARBA" id="ARBA00003921"/>
    </source>
</evidence>
<dbReference type="PATRIC" id="fig|118101.4.peg.42"/>
<dbReference type="InterPro" id="IPR036318">
    <property type="entry name" value="FAD-bd_PCMH-like_sf"/>
</dbReference>
<feature type="active site" evidence="20">
    <location>
        <position position="331"/>
    </location>
</feature>
<dbReference type="NCBIfam" id="NF000755">
    <property type="entry name" value="PRK00046.1"/>
    <property type="match status" value="1"/>
</dbReference>
<evidence type="ECO:0000256" key="7">
    <source>
        <dbReference type="ARBA" id="ARBA00015188"/>
    </source>
</evidence>
<keyword evidence="8 20" id="KW-0963">Cytoplasm</keyword>
<keyword evidence="13 20" id="KW-0133">Cell shape</keyword>